<dbReference type="Gene3D" id="3.40.50.10540">
    <property type="entry name" value="Crotonobetainyl-coa:carnitine coa-transferase, domain 1"/>
    <property type="match status" value="1"/>
</dbReference>
<dbReference type="GO" id="GO:0008410">
    <property type="term" value="F:CoA-transferase activity"/>
    <property type="evidence" value="ECO:0007669"/>
    <property type="project" value="TreeGrafter"/>
</dbReference>
<comment type="caution">
    <text evidence="2">The sequence shown here is derived from an EMBL/GenBank/DDBJ whole genome shotgun (WGS) entry which is preliminary data.</text>
</comment>
<dbReference type="Proteomes" id="UP001139179">
    <property type="component" value="Unassembled WGS sequence"/>
</dbReference>
<evidence type="ECO:0000256" key="1">
    <source>
        <dbReference type="ARBA" id="ARBA00022679"/>
    </source>
</evidence>
<dbReference type="AlphaFoldDB" id="A0A9X2IMJ7"/>
<keyword evidence="3" id="KW-1185">Reference proteome</keyword>
<dbReference type="InterPro" id="IPR044855">
    <property type="entry name" value="CoA-Trfase_III_dom3_sf"/>
</dbReference>
<sequence length="400" mass="44429">MLDKKRGPLENVRILDISTVFAAPFAASLLGDYGADVIKVEMPGRGDTLRGMQPTEQAESLPWVAVTRNKKAITLNLKKEKGQELFLRLVKHTDLLFENFRPGTLDKWGLPIERIREANPDLIIIHVSGYGHTGPARHKAGFGTSATAFSGYTYLCGYPDRPPLSPPVPLADYVTGIFAALGAMVALYHRDTRNGPGQDVDIALFESLFRILETVVIEHGYTGAIKERTGNEQTNAAPVGTFQAKDGEWLALTTSTNPTFYRLAEVLGRPEMKTDPDYSTNEARLLRKDELHQMIDKWFKQHTAEEIQQICDDNGIPVCPVYDIASIFKDPQYKAREAIIEMDHPKLGKVSIPGVVPKFSKTPGTVQSVGPQLGEHNEEVYQQLGITQAELERYIEEGVI</sequence>
<name>A0A9X2IMJ7_9BACI</name>
<dbReference type="InterPro" id="IPR003673">
    <property type="entry name" value="CoA-Trfase_fam_III"/>
</dbReference>
<proteinExistence type="predicted"/>
<dbReference type="Pfam" id="PF02515">
    <property type="entry name" value="CoA_transf_3"/>
    <property type="match status" value="1"/>
</dbReference>
<dbReference type="SUPFAM" id="SSF89796">
    <property type="entry name" value="CoA-transferase family III (CaiB/BaiF)"/>
    <property type="match status" value="1"/>
</dbReference>
<dbReference type="PANTHER" id="PTHR48207">
    <property type="entry name" value="SUCCINATE--HYDROXYMETHYLGLUTARATE COA-TRANSFERASE"/>
    <property type="match status" value="1"/>
</dbReference>
<dbReference type="Gene3D" id="3.30.1540.10">
    <property type="entry name" value="formyl-coa transferase, domain 3"/>
    <property type="match status" value="1"/>
</dbReference>
<evidence type="ECO:0000313" key="2">
    <source>
        <dbReference type="EMBL" id="MCM3713959.1"/>
    </source>
</evidence>
<organism evidence="2 3">
    <name type="scientific">Halalkalibacter oceani</name>
    <dbReference type="NCBI Taxonomy" id="1653776"/>
    <lineage>
        <taxon>Bacteria</taxon>
        <taxon>Bacillati</taxon>
        <taxon>Bacillota</taxon>
        <taxon>Bacilli</taxon>
        <taxon>Bacillales</taxon>
        <taxon>Bacillaceae</taxon>
        <taxon>Halalkalibacter</taxon>
    </lineage>
</organism>
<dbReference type="InterPro" id="IPR050483">
    <property type="entry name" value="CoA-transferase_III_domain"/>
</dbReference>
<keyword evidence="1 2" id="KW-0808">Transferase</keyword>
<protein>
    <submittedName>
        <fullName evidence="2">CoA transferase</fullName>
    </submittedName>
</protein>
<reference evidence="2" key="1">
    <citation type="submission" date="2022-05" db="EMBL/GenBank/DDBJ databases">
        <title>Comparative Genomics of Spacecraft Associated Microbes.</title>
        <authorList>
            <person name="Tran M.T."/>
            <person name="Wright A."/>
            <person name="Seuylemezian A."/>
            <person name="Eisen J."/>
            <person name="Coil D."/>
        </authorList>
    </citation>
    <scope>NUCLEOTIDE SEQUENCE</scope>
    <source>
        <strain evidence="2">214.1.1</strain>
    </source>
</reference>
<dbReference type="PANTHER" id="PTHR48207:SF3">
    <property type="entry name" value="SUCCINATE--HYDROXYMETHYLGLUTARATE COA-TRANSFERASE"/>
    <property type="match status" value="1"/>
</dbReference>
<dbReference type="InterPro" id="IPR023606">
    <property type="entry name" value="CoA-Trfase_III_dom_1_sf"/>
</dbReference>
<dbReference type="EMBL" id="JAMBOL010000004">
    <property type="protein sequence ID" value="MCM3713959.1"/>
    <property type="molecule type" value="Genomic_DNA"/>
</dbReference>
<gene>
    <name evidence="2" type="ORF">M3202_07660</name>
</gene>
<accession>A0A9X2IMJ7</accession>
<dbReference type="RefSeq" id="WP_251222759.1">
    <property type="nucleotide sequence ID" value="NZ_JAMBOL010000004.1"/>
</dbReference>
<evidence type="ECO:0000313" key="3">
    <source>
        <dbReference type="Proteomes" id="UP001139179"/>
    </source>
</evidence>